<keyword evidence="3" id="KW-0964">Secreted</keyword>
<dbReference type="GO" id="GO:0005773">
    <property type="term" value="C:vacuole"/>
    <property type="evidence" value="ECO:0007669"/>
    <property type="project" value="TreeGrafter"/>
</dbReference>
<dbReference type="PANTHER" id="PTHR11315:SF20">
    <property type="entry name" value="GAMMA-GLUTAMYL HYDROLASE"/>
    <property type="match status" value="1"/>
</dbReference>
<comment type="subcellular location">
    <subcellularLocation>
        <location evidence="1">Secreted</location>
        <location evidence="1">Extracellular space</location>
    </subcellularLocation>
</comment>
<name>A0A8T2JES5_9PIPI</name>
<dbReference type="GO" id="GO:0034722">
    <property type="term" value="F:gamma-glutamyl-peptidase activity"/>
    <property type="evidence" value="ECO:0007669"/>
    <property type="project" value="UniProtKB-UniRule"/>
</dbReference>
<dbReference type="OrthoDB" id="64220at2759"/>
<evidence type="ECO:0000256" key="4">
    <source>
        <dbReference type="ARBA" id="ARBA00022729"/>
    </source>
</evidence>
<feature type="signal peptide" evidence="8">
    <location>
        <begin position="1"/>
        <end position="18"/>
    </location>
</feature>
<dbReference type="InterPro" id="IPR011697">
    <property type="entry name" value="Peptidase_C26"/>
</dbReference>
<keyword evidence="10" id="KW-1185">Reference proteome</keyword>
<evidence type="ECO:0000313" key="10">
    <source>
        <dbReference type="Proteomes" id="UP000812440"/>
    </source>
</evidence>
<evidence type="ECO:0000256" key="2">
    <source>
        <dbReference type="ARBA" id="ARBA00011083"/>
    </source>
</evidence>
<dbReference type="AlphaFoldDB" id="A0A8T2JES5"/>
<protein>
    <recommendedName>
        <fullName evidence="7">folate gamma-glutamyl hydrolase</fullName>
        <ecNumber evidence="7">3.4.19.9</ecNumber>
    </recommendedName>
</protein>
<evidence type="ECO:0000256" key="3">
    <source>
        <dbReference type="ARBA" id="ARBA00022525"/>
    </source>
</evidence>
<dbReference type="PROSITE" id="PS51275">
    <property type="entry name" value="PEPTIDASE_C26_GGH"/>
    <property type="match status" value="1"/>
</dbReference>
<comment type="similarity">
    <text evidence="2">Belongs to the peptidase C26 family.</text>
</comment>
<feature type="active site" evidence="7">
    <location>
        <position position="244"/>
    </location>
</feature>
<dbReference type="PANTHER" id="PTHR11315">
    <property type="entry name" value="PROTEASE FAMILY C26 GAMMA-GLUTAMYL HYDROLASE"/>
    <property type="match status" value="1"/>
</dbReference>
<gene>
    <name evidence="9" type="ORF">GDO86_010973</name>
</gene>
<dbReference type="InterPro" id="IPR015527">
    <property type="entry name" value="Pept_C26_g-glut_hydrolase"/>
</dbReference>
<keyword evidence="4 8" id="KW-0732">Signal</keyword>
<dbReference type="Gene3D" id="3.40.50.880">
    <property type="match status" value="1"/>
</dbReference>
<sequence length="316" mass="35684">MALAVLLLLGTVLLGTTSHGSSVSTSSEPVNERPVIGILAQEIHFNNLLSYGNSYIAASYVKTIESAGARVIPILLNLQDEEYVKIFNSINGILIPGGDVDLVKSQYARVAKIFYNLALVANENGDYFPIWGTCLGFEELTYLTSGEVLLTLTQTEDISLPLNFSPDALNSKLFRNIPKDLYTALSTKPLTTNFHFWSLSMQNFTKNEKLKKFYNVLTTNSDGSVEFISTFEAYDYPIYGVQWHPEKSPFEWKTSNITHSSEAVKVSFYMAEFFVNEARKSSHQFPSKEEEYGALIYNYFPKYTGNHSVFEQIYFF</sequence>
<organism evidence="9 10">
    <name type="scientific">Hymenochirus boettgeri</name>
    <name type="common">Congo dwarf clawed frog</name>
    <dbReference type="NCBI Taxonomy" id="247094"/>
    <lineage>
        <taxon>Eukaryota</taxon>
        <taxon>Metazoa</taxon>
        <taxon>Chordata</taxon>
        <taxon>Craniata</taxon>
        <taxon>Vertebrata</taxon>
        <taxon>Euteleostomi</taxon>
        <taxon>Amphibia</taxon>
        <taxon>Batrachia</taxon>
        <taxon>Anura</taxon>
        <taxon>Pipoidea</taxon>
        <taxon>Pipidae</taxon>
        <taxon>Pipinae</taxon>
        <taxon>Hymenochirus</taxon>
    </lineage>
</organism>
<feature type="active site" description="Proton donor" evidence="6">
    <location>
        <position position="244"/>
    </location>
</feature>
<keyword evidence="5 7" id="KW-0378">Hydrolase</keyword>
<dbReference type="GO" id="GO:0046900">
    <property type="term" value="P:tetrahydrofolylpolyglutamate metabolic process"/>
    <property type="evidence" value="ECO:0007669"/>
    <property type="project" value="TreeGrafter"/>
</dbReference>
<dbReference type="EC" id="3.4.19.9" evidence="7"/>
<comment type="caution">
    <text evidence="9">The sequence shown here is derived from an EMBL/GenBank/DDBJ whole genome shotgun (WGS) entry which is preliminary data.</text>
</comment>
<dbReference type="CDD" id="cd01747">
    <property type="entry name" value="GATase1_Glutamyl_Hydrolase"/>
    <property type="match status" value="1"/>
</dbReference>
<evidence type="ECO:0000256" key="5">
    <source>
        <dbReference type="ARBA" id="ARBA00022801"/>
    </source>
</evidence>
<dbReference type="PROSITE" id="PS51273">
    <property type="entry name" value="GATASE_TYPE_1"/>
    <property type="match status" value="1"/>
</dbReference>
<dbReference type="InterPro" id="IPR029062">
    <property type="entry name" value="Class_I_gatase-like"/>
</dbReference>
<accession>A0A8T2JES5</accession>
<reference evidence="9" key="1">
    <citation type="thesis" date="2020" institute="ProQuest LLC" country="789 East Eisenhower Parkway, Ann Arbor, MI, USA">
        <title>Comparative Genomics and Chromosome Evolution.</title>
        <authorList>
            <person name="Mudd A.B."/>
        </authorList>
    </citation>
    <scope>NUCLEOTIDE SEQUENCE</scope>
    <source>
        <strain evidence="9">Female2</strain>
        <tissue evidence="9">Blood</tissue>
    </source>
</reference>
<evidence type="ECO:0000313" key="9">
    <source>
        <dbReference type="EMBL" id="KAG8442004.1"/>
    </source>
</evidence>
<evidence type="ECO:0000256" key="8">
    <source>
        <dbReference type="SAM" id="SignalP"/>
    </source>
</evidence>
<evidence type="ECO:0000256" key="6">
    <source>
        <dbReference type="PIRSR" id="PIRSR615527-1"/>
    </source>
</evidence>
<dbReference type="EMBL" id="JAACNH010000005">
    <property type="protein sequence ID" value="KAG8442004.1"/>
    <property type="molecule type" value="Genomic_DNA"/>
</dbReference>
<dbReference type="Proteomes" id="UP000812440">
    <property type="component" value="Chromosome 6"/>
</dbReference>
<proteinExistence type="inferred from homology"/>
<dbReference type="Pfam" id="PF07722">
    <property type="entry name" value="Peptidase_C26"/>
    <property type="match status" value="1"/>
</dbReference>
<feature type="active site" description="Nucleophile" evidence="6 7">
    <location>
        <position position="134"/>
    </location>
</feature>
<dbReference type="FunFam" id="3.40.50.880:FF:000024">
    <property type="entry name" value="Folate gamma-glutamyl hydrolase"/>
    <property type="match status" value="1"/>
</dbReference>
<evidence type="ECO:0000256" key="1">
    <source>
        <dbReference type="ARBA" id="ARBA00004239"/>
    </source>
</evidence>
<dbReference type="SUPFAM" id="SSF52317">
    <property type="entry name" value="Class I glutamine amidotransferase-like"/>
    <property type="match status" value="1"/>
</dbReference>
<comment type="catalytic activity">
    <reaction evidence="7">
        <text>(6S)-5,6,7,8-tetrahydrofolyl-(gamma-L-Glu)(n) + (n-1) H2O = (6S)-5,6,7,8-tetrahydrofolate + (n-1) L-glutamate</text>
        <dbReference type="Rhea" id="RHEA:56784"/>
        <dbReference type="Rhea" id="RHEA-COMP:14738"/>
        <dbReference type="ChEBI" id="CHEBI:15377"/>
        <dbReference type="ChEBI" id="CHEBI:29985"/>
        <dbReference type="ChEBI" id="CHEBI:57453"/>
        <dbReference type="ChEBI" id="CHEBI:141005"/>
        <dbReference type="EC" id="3.4.19.9"/>
    </reaction>
</comment>
<dbReference type="GO" id="GO:0005576">
    <property type="term" value="C:extracellular region"/>
    <property type="evidence" value="ECO:0007669"/>
    <property type="project" value="UniProtKB-SubCell"/>
</dbReference>
<feature type="chain" id="PRO_5035755548" description="folate gamma-glutamyl hydrolase" evidence="8">
    <location>
        <begin position="19"/>
        <end position="316"/>
    </location>
</feature>
<evidence type="ECO:0000256" key="7">
    <source>
        <dbReference type="PROSITE-ProRule" id="PRU00607"/>
    </source>
</evidence>